<dbReference type="Proteomes" id="UP000816034">
    <property type="component" value="Unassembled WGS sequence"/>
</dbReference>
<accession>A0AA88H0C3</accession>
<dbReference type="RefSeq" id="XP_044553338.1">
    <property type="nucleotide sequence ID" value="XM_044689834.1"/>
</dbReference>
<evidence type="ECO:0000313" key="3">
    <source>
        <dbReference type="Proteomes" id="UP000816034"/>
    </source>
</evidence>
<sequence>MISAVLLTAFFLGSVLLILRTIYSQLFNKYGDVRIKIRKTTKKHFEKASATTNNTDFFQRVSGVSLLEQCKYGSCQYAGVASAIDTMKILKDSKVDPFEFFGIQSDLLKEQLQKESDVLNVLTIQLSAMTANEGDVELNVSIPLETNNFSNTSLYSPSTPTRSSFYTLKSSSFSLPTTSSKSPSSSTGSSTTGFELVSESNALKFSHIRTVDDVFKTMRESSFDLWTVSRLAFQSAFNRELVSFILPNKSHVPSSWLKKELFTDSASSLRTGIECYILEQVGLIKNIDDSLEGFQT</sequence>
<evidence type="ECO:0000313" key="2">
    <source>
        <dbReference type="EMBL" id="KAG2389346.1"/>
    </source>
</evidence>
<organism evidence="2 3">
    <name type="scientific">Naegleria lovaniensis</name>
    <name type="common">Amoeba</name>
    <dbReference type="NCBI Taxonomy" id="51637"/>
    <lineage>
        <taxon>Eukaryota</taxon>
        <taxon>Discoba</taxon>
        <taxon>Heterolobosea</taxon>
        <taxon>Tetramitia</taxon>
        <taxon>Eutetramitia</taxon>
        <taxon>Vahlkampfiidae</taxon>
        <taxon>Naegleria</taxon>
    </lineage>
</organism>
<reference evidence="2 3" key="1">
    <citation type="journal article" date="2018" name="BMC Genomics">
        <title>The genome of Naegleria lovaniensis, the basis for a comparative approach to unravel pathogenicity factors of the human pathogenic amoeba N. fowleri.</title>
        <authorList>
            <person name="Liechti N."/>
            <person name="Schurch N."/>
            <person name="Bruggmann R."/>
            <person name="Wittwer M."/>
        </authorList>
    </citation>
    <scope>NUCLEOTIDE SEQUENCE [LARGE SCALE GENOMIC DNA]</scope>
    <source>
        <strain evidence="2 3">ATCC 30569</strain>
    </source>
</reference>
<dbReference type="EMBL" id="PYSW02000007">
    <property type="protein sequence ID" value="KAG2389346.1"/>
    <property type="molecule type" value="Genomic_DNA"/>
</dbReference>
<keyword evidence="3" id="KW-1185">Reference proteome</keyword>
<evidence type="ECO:0000256" key="1">
    <source>
        <dbReference type="SAM" id="MobiDB-lite"/>
    </source>
</evidence>
<proteinExistence type="predicted"/>
<dbReference type="AlphaFoldDB" id="A0AA88H0C3"/>
<dbReference type="GeneID" id="68106359"/>
<name>A0AA88H0C3_NAELO</name>
<comment type="caution">
    <text evidence="2">The sequence shown here is derived from an EMBL/GenBank/DDBJ whole genome shotgun (WGS) entry which is preliminary data.</text>
</comment>
<feature type="region of interest" description="Disordered" evidence="1">
    <location>
        <begin position="171"/>
        <end position="191"/>
    </location>
</feature>
<gene>
    <name evidence="2" type="ORF">C9374_013906</name>
</gene>
<protein>
    <submittedName>
        <fullName evidence="2">Uncharacterized protein</fullName>
    </submittedName>
</protein>